<dbReference type="KEGG" id="vas:GT360_11525"/>
<dbReference type="GO" id="GO:0006260">
    <property type="term" value="P:DNA replication"/>
    <property type="evidence" value="ECO:0007669"/>
    <property type="project" value="UniProtKB-KW"/>
</dbReference>
<keyword evidence="1" id="KW-0548">Nucleotidyltransferase</keyword>
<evidence type="ECO:0000313" key="3">
    <source>
        <dbReference type="Proteomes" id="UP000464262"/>
    </source>
</evidence>
<dbReference type="GO" id="GO:0008408">
    <property type="term" value="F:3'-5' exonuclease activity"/>
    <property type="evidence" value="ECO:0007669"/>
    <property type="project" value="InterPro"/>
</dbReference>
<keyword evidence="1" id="KW-0808">Transferase</keyword>
<evidence type="ECO:0000256" key="1">
    <source>
        <dbReference type="PIRNR" id="PIRNR029225"/>
    </source>
</evidence>
<dbReference type="RefSeq" id="WP_164649012.1">
    <property type="nucleotide sequence ID" value="NZ_CP047475.1"/>
</dbReference>
<keyword evidence="1" id="KW-0235">DNA replication</keyword>
<organism evidence="2 3">
    <name type="scientific">Vibrio astriarenae</name>
    <dbReference type="NCBI Taxonomy" id="1481923"/>
    <lineage>
        <taxon>Bacteria</taxon>
        <taxon>Pseudomonadati</taxon>
        <taxon>Pseudomonadota</taxon>
        <taxon>Gammaproteobacteria</taxon>
        <taxon>Vibrionales</taxon>
        <taxon>Vibrionaceae</taxon>
        <taxon>Vibrio</taxon>
    </lineage>
</organism>
<proteinExistence type="predicted"/>
<dbReference type="InterPro" id="IPR004615">
    <property type="entry name" value="DNA_pol_III_psi"/>
</dbReference>
<gene>
    <name evidence="2" type="ORF">GT360_11525</name>
</gene>
<accession>A0A7Z2T4N2</accession>
<dbReference type="PIRSF" id="PIRSF029225">
    <property type="entry name" value="DNA_pol_III_psi"/>
    <property type="match status" value="1"/>
</dbReference>
<dbReference type="Gene3D" id="3.40.50.10220">
    <property type="entry name" value="DNA polymerase III, psi subunit"/>
    <property type="match status" value="1"/>
</dbReference>
<dbReference type="AlphaFoldDB" id="A0A7Z2T4N2"/>
<protein>
    <recommendedName>
        <fullName evidence="1">DNA polymerase III subunit psi</fullName>
    </recommendedName>
</protein>
<dbReference type="Proteomes" id="UP000464262">
    <property type="component" value="Chromosome 1"/>
</dbReference>
<dbReference type="GO" id="GO:0003887">
    <property type="term" value="F:DNA-directed DNA polymerase activity"/>
    <property type="evidence" value="ECO:0007669"/>
    <property type="project" value="UniProtKB-KW"/>
</dbReference>
<sequence length="136" mass="15492">MTHLNQSQRHAAYLKEMGITQWTVTHPERLEAIEVSKQTLDASCRLLLVSPSCPQGALVEFLAKVLKAMSLSLEQIRHIEPQNWSQIELEGVEWVWFAGCPEQESTAKVLTSPLLEQIDGNNQQRRALWSQIQSQQ</sequence>
<dbReference type="EMBL" id="CP047475">
    <property type="protein sequence ID" value="QIA64103.1"/>
    <property type="molecule type" value="Genomic_DNA"/>
</dbReference>
<name>A0A7Z2T4N2_9VIBR</name>
<reference evidence="2 3" key="1">
    <citation type="submission" date="2020-01" db="EMBL/GenBank/DDBJ databases">
        <title>Whole genome and functional gene identification of agarase of Vibrio HN897.</title>
        <authorList>
            <person name="Liu Y."/>
            <person name="Zhao Z."/>
        </authorList>
    </citation>
    <scope>NUCLEOTIDE SEQUENCE [LARGE SCALE GENOMIC DNA]</scope>
    <source>
        <strain evidence="2 3">HN897</strain>
    </source>
</reference>
<comment type="function">
    <text evidence="1">Part of the beta sliding clamp loading complex, which hydrolyzes ATP to load the beta clamp onto primed DNA to form the DNA replication pre-initiation complex. DNA polymerase III is a complex, multichain enzyme responsible for most of the replicative synthesis in bacteria. This DNA polymerase also exhibits 3' to 5' exonuclease activity.</text>
</comment>
<dbReference type="SUPFAM" id="SSF102220">
    <property type="entry name" value="DNA polymerase III psi subunit"/>
    <property type="match status" value="1"/>
</dbReference>
<keyword evidence="3" id="KW-1185">Reference proteome</keyword>
<dbReference type="Pfam" id="PF03603">
    <property type="entry name" value="DNA_III_psi"/>
    <property type="match status" value="1"/>
</dbReference>
<evidence type="ECO:0000313" key="2">
    <source>
        <dbReference type="EMBL" id="QIA64103.1"/>
    </source>
</evidence>
<keyword evidence="1" id="KW-0239">DNA-directed DNA polymerase</keyword>
<dbReference type="InterPro" id="IPR036654">
    <property type="entry name" value="DNA_pol_III_psi_sf"/>
</dbReference>